<keyword evidence="3" id="KW-1133">Transmembrane helix</keyword>
<keyword evidence="3" id="KW-0812">Transmembrane</keyword>
<gene>
    <name evidence="4" type="ORF">P879_03832</name>
</gene>
<organism evidence="4 5">
    <name type="scientific">Paragonimus westermani</name>
    <dbReference type="NCBI Taxonomy" id="34504"/>
    <lineage>
        <taxon>Eukaryota</taxon>
        <taxon>Metazoa</taxon>
        <taxon>Spiralia</taxon>
        <taxon>Lophotrochozoa</taxon>
        <taxon>Platyhelminthes</taxon>
        <taxon>Trematoda</taxon>
        <taxon>Digenea</taxon>
        <taxon>Plagiorchiida</taxon>
        <taxon>Troglotremata</taxon>
        <taxon>Troglotrematidae</taxon>
        <taxon>Paragonimus</taxon>
    </lineage>
</organism>
<evidence type="ECO:0000256" key="1">
    <source>
        <dbReference type="ARBA" id="ARBA00023157"/>
    </source>
</evidence>
<evidence type="ECO:0000256" key="3">
    <source>
        <dbReference type="SAM" id="Phobius"/>
    </source>
</evidence>
<keyword evidence="5" id="KW-1185">Reference proteome</keyword>
<feature type="region of interest" description="Disordered" evidence="2">
    <location>
        <begin position="448"/>
        <end position="467"/>
    </location>
</feature>
<keyword evidence="1" id="KW-1015">Disulfide bond</keyword>
<evidence type="ECO:0000313" key="5">
    <source>
        <dbReference type="Proteomes" id="UP000699462"/>
    </source>
</evidence>
<comment type="caution">
    <text evidence="4">The sequence shown here is derived from an EMBL/GenBank/DDBJ whole genome shotgun (WGS) entry which is preliminary data.</text>
</comment>
<dbReference type="EMBL" id="JTDF01009775">
    <property type="protein sequence ID" value="KAF8564083.1"/>
    <property type="molecule type" value="Genomic_DNA"/>
</dbReference>
<feature type="compositionally biased region" description="Low complexity" evidence="2">
    <location>
        <begin position="241"/>
        <end position="263"/>
    </location>
</feature>
<proteinExistence type="predicted"/>
<accession>A0A8T0D8B8</accession>
<evidence type="ECO:0000313" key="4">
    <source>
        <dbReference type="EMBL" id="KAF8564083.1"/>
    </source>
</evidence>
<keyword evidence="3" id="KW-0472">Membrane</keyword>
<sequence>MSFTTGSYNSSWNHLLYVCKVRVYPNGRLLQYSYPQGHTSYWFHRLRVEIHFISCDDFLTVGFLPEEITQPALHTEMRNLTCRETYPQIFDSKHRIVSLAWHTSSGSIDSTSASQLDVQMSAYMRFEGTFGIADKILRCEAGSGFWCGNQTAVCVYGQMRCDQADGCFDGGSDEVGCPPPRNYTVATVRHERSNWTTYLPWTALCLIPLILIFVLGMICTPRKSLDDFDGDGEADDLKVNSPQTPSPSSMTGSSCSSPKSTRSAVVMKSQNSDLVRTQLLVRSSSDPDSIAYALVAPTPLPERAHHIETIQWNDDRGDNSCNNFSSSYTTHDTNKMTAPGLISRLAKAVRFQLTQHSDHNESINNHLRRPDPVNLYPDCRRFGQARATTNRTSRSTHFDEASTVMSGVENKMFVLPAEFELAALRVDKKYGNHDDSIKAANSSISAEGRQIVRSGQSSSYRSTSTGLPARHAQIHPLAQFDPTDVQPNGFRLRGAGLADNVHSVKVPKSDQLPVPDSPSSSTADSDREDVAPFRRPDHVGRDPLVKQALAGKHQPNGYLVTSTHVDPLTQSNGHCQKTVLVQAFPHSAEKSQSTGTVGLSEPLLASDYILL</sequence>
<feature type="compositionally biased region" description="Basic and acidic residues" evidence="2">
    <location>
        <begin position="524"/>
        <end position="542"/>
    </location>
</feature>
<name>A0A8T0D8B8_9TREM</name>
<feature type="region of interest" description="Disordered" evidence="2">
    <location>
        <begin position="504"/>
        <end position="542"/>
    </location>
</feature>
<dbReference type="InterPro" id="IPR036055">
    <property type="entry name" value="LDL_receptor-like_sf"/>
</dbReference>
<reference evidence="4 5" key="1">
    <citation type="submission" date="2019-07" db="EMBL/GenBank/DDBJ databases">
        <title>Annotation for the trematode Paragonimus westermani.</title>
        <authorList>
            <person name="Choi Y.-J."/>
        </authorList>
    </citation>
    <scope>NUCLEOTIDE SEQUENCE [LARGE SCALE GENOMIC DNA]</scope>
    <source>
        <strain evidence="4">180907_Pwestermani</strain>
    </source>
</reference>
<feature type="compositionally biased region" description="Low complexity" evidence="2">
    <location>
        <begin position="453"/>
        <end position="466"/>
    </location>
</feature>
<protein>
    <submittedName>
        <fullName evidence="4">Uncharacterized protein</fullName>
    </submittedName>
</protein>
<dbReference type="AlphaFoldDB" id="A0A8T0D8B8"/>
<evidence type="ECO:0000256" key="2">
    <source>
        <dbReference type="SAM" id="MobiDB-lite"/>
    </source>
</evidence>
<dbReference type="Proteomes" id="UP000699462">
    <property type="component" value="Unassembled WGS sequence"/>
</dbReference>
<dbReference type="Gene3D" id="4.10.400.10">
    <property type="entry name" value="Low-density Lipoprotein Receptor"/>
    <property type="match status" value="1"/>
</dbReference>
<feature type="region of interest" description="Disordered" evidence="2">
    <location>
        <begin position="230"/>
        <end position="263"/>
    </location>
</feature>
<feature type="compositionally biased region" description="Low complexity" evidence="2">
    <location>
        <begin position="513"/>
        <end position="523"/>
    </location>
</feature>
<dbReference type="OrthoDB" id="6241805at2759"/>
<feature type="transmembrane region" description="Helical" evidence="3">
    <location>
        <begin position="198"/>
        <end position="218"/>
    </location>
</feature>